<protein>
    <recommendedName>
        <fullName evidence="4">DUF4825 domain-containing protein</fullName>
    </recommendedName>
</protein>
<keyword evidence="1" id="KW-0472">Membrane</keyword>
<evidence type="ECO:0000313" key="2">
    <source>
        <dbReference type="EMBL" id="KGF04737.1"/>
    </source>
</evidence>
<reference evidence="2 3" key="1">
    <citation type="submission" date="2014-07" db="EMBL/GenBank/DDBJ databases">
        <authorList>
            <person name="McCorrison J."/>
            <person name="Sanka R."/>
            <person name="Torralba M."/>
            <person name="Gillis M."/>
            <person name="Haft D.H."/>
            <person name="Methe B."/>
            <person name="Sutton G."/>
            <person name="Nelson K.E."/>
        </authorList>
    </citation>
    <scope>NUCLEOTIDE SEQUENCE [LARGE SCALE GENOMIC DNA]</scope>
    <source>
        <strain evidence="2 3">S7-1-13</strain>
    </source>
</reference>
<dbReference type="AlphaFoldDB" id="A0A095YDT0"/>
<keyword evidence="1" id="KW-1133">Transmembrane helix</keyword>
<accession>A0A095YDT0</accession>
<keyword evidence="1" id="KW-0812">Transmembrane</keyword>
<proteinExistence type="predicted"/>
<feature type="transmembrane region" description="Helical" evidence="1">
    <location>
        <begin position="12"/>
        <end position="29"/>
    </location>
</feature>
<organism evidence="2 3">
    <name type="scientific">Anaerococcus lactolyticus S7-1-13</name>
    <dbReference type="NCBI Taxonomy" id="1284686"/>
    <lineage>
        <taxon>Bacteria</taxon>
        <taxon>Bacillati</taxon>
        <taxon>Bacillota</taxon>
        <taxon>Tissierellia</taxon>
        <taxon>Tissierellales</taxon>
        <taxon>Peptoniphilaceae</taxon>
        <taxon>Anaerococcus</taxon>
    </lineage>
</organism>
<dbReference type="RefSeq" id="WP_004828148.1">
    <property type="nucleotide sequence ID" value="NZ_JRMW01000025.1"/>
</dbReference>
<dbReference type="OrthoDB" id="3035513at2"/>
<comment type="caution">
    <text evidence="2">The sequence shown here is derived from an EMBL/GenBank/DDBJ whole genome shotgun (WGS) entry which is preliminary data.</text>
</comment>
<dbReference type="Proteomes" id="UP000029579">
    <property type="component" value="Unassembled WGS sequence"/>
</dbReference>
<name>A0A095YDT0_9FIRM</name>
<evidence type="ECO:0000256" key="1">
    <source>
        <dbReference type="SAM" id="Phobius"/>
    </source>
</evidence>
<dbReference type="EMBL" id="JRMW01000025">
    <property type="protein sequence ID" value="KGF04737.1"/>
    <property type="molecule type" value="Genomic_DNA"/>
</dbReference>
<evidence type="ECO:0000313" key="3">
    <source>
        <dbReference type="Proteomes" id="UP000029579"/>
    </source>
</evidence>
<evidence type="ECO:0008006" key="4">
    <source>
        <dbReference type="Google" id="ProtNLM"/>
    </source>
</evidence>
<sequence>MKCKDRKVLSKFISAILIIVLVFHLLWYINYSKFPKASGYELGVKNYYKEFEEYIISYHPPQYPSFTGNYAISDYEEDVQIIFWPKTLMKKESEIGVTLYNKENNTSYSFYVDDQFRYLADKSTLDEPEEEIALKLLEKKEGKLKEYMTVLLDEIESK</sequence>
<gene>
    <name evidence="2" type="ORF">HMPREF1630_02735</name>
</gene>